<keyword evidence="1" id="KW-0812">Transmembrane</keyword>
<sequence>MSKFFGVRTFNTPIVRPLYPFFVGMAITFYGVAKLQASMLDTEEWRNNPQSPTYQPKKADH</sequence>
<evidence type="ECO:0000313" key="3">
    <source>
        <dbReference type="Proteomes" id="UP000070444"/>
    </source>
</evidence>
<organism evidence="2 3">
    <name type="scientific">Conidiobolus coronatus (strain ATCC 28846 / CBS 209.66 / NRRL 28638)</name>
    <name type="common">Delacroixia coronata</name>
    <dbReference type="NCBI Taxonomy" id="796925"/>
    <lineage>
        <taxon>Eukaryota</taxon>
        <taxon>Fungi</taxon>
        <taxon>Fungi incertae sedis</taxon>
        <taxon>Zoopagomycota</taxon>
        <taxon>Entomophthoromycotina</taxon>
        <taxon>Entomophthoromycetes</taxon>
        <taxon>Entomophthorales</taxon>
        <taxon>Ancylistaceae</taxon>
        <taxon>Conidiobolus</taxon>
    </lineage>
</organism>
<dbReference type="GO" id="GO:0045259">
    <property type="term" value="C:proton-transporting ATP synthase complex"/>
    <property type="evidence" value="ECO:0007669"/>
    <property type="project" value="InterPro"/>
</dbReference>
<dbReference type="InterPro" id="IPR006995">
    <property type="entry name" value="ATP_synth_F0_jsu"/>
</dbReference>
<gene>
    <name evidence="2" type="ORF">CONCODRAFT_12728</name>
</gene>
<reference evidence="2 3" key="1">
    <citation type="journal article" date="2015" name="Genome Biol. Evol.">
        <title>Phylogenomic analyses indicate that early fungi evolved digesting cell walls of algal ancestors of land plants.</title>
        <authorList>
            <person name="Chang Y."/>
            <person name="Wang S."/>
            <person name="Sekimoto S."/>
            <person name="Aerts A.L."/>
            <person name="Choi C."/>
            <person name="Clum A."/>
            <person name="LaButti K.M."/>
            <person name="Lindquist E.A."/>
            <person name="Yee Ngan C."/>
            <person name="Ohm R.A."/>
            <person name="Salamov A.A."/>
            <person name="Grigoriev I.V."/>
            <person name="Spatafora J.W."/>
            <person name="Berbee M.L."/>
        </authorList>
    </citation>
    <scope>NUCLEOTIDE SEQUENCE [LARGE SCALE GENOMIC DNA]</scope>
    <source>
        <strain evidence="2 3">NRRL 28638</strain>
    </source>
</reference>
<accession>A0A137NSB9</accession>
<dbReference type="PANTHER" id="PTHR28060:SF1">
    <property type="entry name" value="ATP SYNTHASE SUBUNIT J, MITOCHONDRIAL"/>
    <property type="match status" value="1"/>
</dbReference>
<keyword evidence="1" id="KW-0472">Membrane</keyword>
<name>A0A137NSB9_CONC2</name>
<dbReference type="PANTHER" id="PTHR28060">
    <property type="entry name" value="ATP SYNTHASE SUBUNIT J, MITOCHONDRIAL"/>
    <property type="match status" value="1"/>
</dbReference>
<dbReference type="GO" id="GO:0046933">
    <property type="term" value="F:proton-transporting ATP synthase activity, rotational mechanism"/>
    <property type="evidence" value="ECO:0007669"/>
    <property type="project" value="TreeGrafter"/>
</dbReference>
<dbReference type="EMBL" id="KQ964842">
    <property type="protein sequence ID" value="KXN65624.1"/>
    <property type="molecule type" value="Genomic_DNA"/>
</dbReference>
<keyword evidence="1" id="KW-1133">Transmembrane helix</keyword>
<dbReference type="OMA" id="KPMYPFF"/>
<dbReference type="STRING" id="796925.A0A137NSB9"/>
<dbReference type="Pfam" id="PF04911">
    <property type="entry name" value="ATP-synt_J"/>
    <property type="match status" value="1"/>
</dbReference>
<proteinExistence type="predicted"/>
<evidence type="ECO:0000313" key="2">
    <source>
        <dbReference type="EMBL" id="KXN65624.1"/>
    </source>
</evidence>
<protein>
    <submittedName>
        <fullName evidence="2">ATP synthase subunit J, mitochondrial</fullName>
    </submittedName>
</protein>
<keyword evidence="3" id="KW-1185">Reference proteome</keyword>
<dbReference type="AlphaFoldDB" id="A0A137NSB9"/>
<evidence type="ECO:0000256" key="1">
    <source>
        <dbReference type="SAM" id="Phobius"/>
    </source>
</evidence>
<dbReference type="Proteomes" id="UP000070444">
    <property type="component" value="Unassembled WGS sequence"/>
</dbReference>
<dbReference type="OrthoDB" id="5520611at2759"/>
<feature type="transmembrane region" description="Helical" evidence="1">
    <location>
        <begin position="14"/>
        <end position="33"/>
    </location>
</feature>